<dbReference type="Pfam" id="PF13596">
    <property type="entry name" value="PAS_10"/>
    <property type="match status" value="1"/>
</dbReference>
<dbReference type="RefSeq" id="WP_169156575.1">
    <property type="nucleotide sequence ID" value="NZ_CAWPJE010000148.1"/>
</dbReference>
<dbReference type="Pfam" id="PF03705">
    <property type="entry name" value="CheR_N"/>
    <property type="match status" value="1"/>
</dbReference>
<dbReference type="InterPro" id="IPR013767">
    <property type="entry name" value="PAS_fold"/>
</dbReference>
<dbReference type="CDD" id="cd16922">
    <property type="entry name" value="HATPase_EvgS-ArcB-TorS-like"/>
    <property type="match status" value="1"/>
</dbReference>
<dbReference type="InterPro" id="IPR022642">
    <property type="entry name" value="CheR_C"/>
</dbReference>
<dbReference type="Gene3D" id="3.40.50.150">
    <property type="entry name" value="Vaccinia Virus protein VP39"/>
    <property type="match status" value="1"/>
</dbReference>
<dbReference type="PRINTS" id="PR00996">
    <property type="entry name" value="CHERMTFRASE"/>
</dbReference>
<dbReference type="SMART" id="SM00138">
    <property type="entry name" value="MeTrc"/>
    <property type="match status" value="1"/>
</dbReference>
<dbReference type="NCBIfam" id="TIGR00229">
    <property type="entry name" value="sensory_box"/>
    <property type="match status" value="1"/>
</dbReference>
<dbReference type="PROSITE" id="PS50123">
    <property type="entry name" value="CHER"/>
    <property type="match status" value="1"/>
</dbReference>
<dbReference type="PROSITE" id="PS50109">
    <property type="entry name" value="HIS_KIN"/>
    <property type="match status" value="1"/>
</dbReference>
<dbReference type="SUPFAM" id="SSF47757">
    <property type="entry name" value="Chemotaxis receptor methyltransferase CheR, N-terminal domain"/>
    <property type="match status" value="1"/>
</dbReference>
<evidence type="ECO:0000259" key="9">
    <source>
        <dbReference type="PROSITE" id="PS50112"/>
    </source>
</evidence>
<keyword evidence="7" id="KW-0175">Coiled coil</keyword>
<evidence type="ECO:0000259" key="10">
    <source>
        <dbReference type="PROSITE" id="PS50113"/>
    </source>
</evidence>
<dbReference type="InterPro" id="IPR036890">
    <property type="entry name" value="HATPase_C_sf"/>
</dbReference>
<feature type="domain" description="CheR-type methyltransferase" evidence="11">
    <location>
        <begin position="1"/>
        <end position="251"/>
    </location>
</feature>
<evidence type="ECO:0008006" key="14">
    <source>
        <dbReference type="Google" id="ProtNLM"/>
    </source>
</evidence>
<dbReference type="SMART" id="SM00388">
    <property type="entry name" value="HisKA"/>
    <property type="match status" value="1"/>
</dbReference>
<evidence type="ECO:0000256" key="2">
    <source>
        <dbReference type="ARBA" id="ARBA00001541"/>
    </source>
</evidence>
<dbReference type="InterPro" id="IPR000700">
    <property type="entry name" value="PAS-assoc_C"/>
</dbReference>
<evidence type="ECO:0000256" key="7">
    <source>
        <dbReference type="SAM" id="Coils"/>
    </source>
</evidence>
<dbReference type="CDD" id="cd02440">
    <property type="entry name" value="AdoMet_MTases"/>
    <property type="match status" value="1"/>
</dbReference>
<dbReference type="PROSITE" id="PS50113">
    <property type="entry name" value="PAC"/>
    <property type="match status" value="1"/>
</dbReference>
<feature type="domain" description="Histidine kinase" evidence="8">
    <location>
        <begin position="697"/>
        <end position="916"/>
    </location>
</feature>
<dbReference type="Proteomes" id="UP000718564">
    <property type="component" value="Unassembled WGS sequence"/>
</dbReference>
<dbReference type="SUPFAM" id="SSF47384">
    <property type="entry name" value="Homodimeric domain of signal transducing histidine kinase"/>
    <property type="match status" value="1"/>
</dbReference>
<keyword evidence="6" id="KW-0418">Kinase</keyword>
<keyword evidence="4" id="KW-0808">Transferase</keyword>
<comment type="catalytic activity">
    <reaction evidence="1">
        <text>ATP + protein L-histidine = ADP + protein N-phospho-L-histidine.</text>
        <dbReference type="EC" id="2.7.13.3"/>
    </reaction>
</comment>
<dbReference type="Gene3D" id="1.10.287.130">
    <property type="match status" value="1"/>
</dbReference>
<dbReference type="InterPro" id="IPR036804">
    <property type="entry name" value="CheR_N_sf"/>
</dbReference>
<dbReference type="InterPro" id="IPR003594">
    <property type="entry name" value="HATPase_dom"/>
</dbReference>
<dbReference type="PROSITE" id="PS50112">
    <property type="entry name" value="PAS"/>
    <property type="match status" value="1"/>
</dbReference>
<name>A0ABX1PAF5_9CYAN</name>
<dbReference type="PANTHER" id="PTHR24422">
    <property type="entry name" value="CHEMOTAXIS PROTEIN METHYLTRANSFERASE"/>
    <property type="match status" value="1"/>
</dbReference>
<dbReference type="InterPro" id="IPR022641">
    <property type="entry name" value="CheR_N"/>
</dbReference>
<feature type="coiled-coil region" evidence="7">
    <location>
        <begin position="414"/>
        <end position="547"/>
    </location>
</feature>
<protein>
    <recommendedName>
        <fullName evidence="14">Protein-glutamate O-methyltransferase</fullName>
    </recommendedName>
</protein>
<dbReference type="CDD" id="cd00130">
    <property type="entry name" value="PAS"/>
    <property type="match status" value="2"/>
</dbReference>
<dbReference type="EMBL" id="QMEB01000155">
    <property type="protein sequence ID" value="NMG21336.1"/>
    <property type="molecule type" value="Genomic_DNA"/>
</dbReference>
<dbReference type="InterPro" id="IPR000014">
    <property type="entry name" value="PAS"/>
</dbReference>
<dbReference type="InterPro" id="IPR005467">
    <property type="entry name" value="His_kinase_dom"/>
</dbReference>
<dbReference type="Pfam" id="PF01739">
    <property type="entry name" value="CheR"/>
    <property type="match status" value="1"/>
</dbReference>
<organism evidence="12 13">
    <name type="scientific">Brasilonema bromeliae SPC951</name>
    <dbReference type="NCBI Taxonomy" id="385972"/>
    <lineage>
        <taxon>Bacteria</taxon>
        <taxon>Bacillati</taxon>
        <taxon>Cyanobacteriota</taxon>
        <taxon>Cyanophyceae</taxon>
        <taxon>Nostocales</taxon>
        <taxon>Scytonemataceae</taxon>
        <taxon>Brasilonema</taxon>
        <taxon>Bromeliae group (in: Brasilonema)</taxon>
    </lineage>
</organism>
<proteinExistence type="predicted"/>
<evidence type="ECO:0000313" key="12">
    <source>
        <dbReference type="EMBL" id="NMG21336.1"/>
    </source>
</evidence>
<feature type="domain" description="PAC" evidence="10">
    <location>
        <begin position="624"/>
        <end position="676"/>
    </location>
</feature>
<dbReference type="InterPro" id="IPR029063">
    <property type="entry name" value="SAM-dependent_MTases_sf"/>
</dbReference>
<dbReference type="InterPro" id="IPR003661">
    <property type="entry name" value="HisK_dim/P_dom"/>
</dbReference>
<keyword evidence="5" id="KW-0949">S-adenosyl-L-methionine</keyword>
<sequence length="918" mass="106037">MSNQEINPELENLLEYIKRNRGFDFSGYKRTSLSRRILRRMQIIGIENYTEYLDYLEVHPDEFVELFNTILINVTAFFREGQAWEYIANEIIPQILASKHLSKPIRVWSAGCASGEETYTLAILLAEALGMEQYTTRVKVFATDVDVEALNTARQATYNPKDLQSVPADLQEKYFDRVNGRYIVQKELRRGVIFGRHDLVQDAPISRIDLLVCRNTLMYFNTETQAKILDRFHFALNESGFLFLGKAEMLFTRNHSFTPVDLRRRVFTKIPNGNMRDMLLNMAHSSGHQPVPEMVDQMRTHEAAFEIDPVAQLVVDLNSIVMLANAEARNLFNLHPRDLGRPLQDLELSYRPVELRSRIDHVRSNRRPITLKDIEWPGTERDIKYMDVQIIPLVDDSTDELLGVKIIFTDVTRFKNLQQELVHANQELETAYEELQSTNEELETTNEELQSTVEELETTNEELQSTNEELETMNEELQSTNEELQTMNEELRQRGQFLQHRVTQSPTLQEDLVLQAIEELSTALEELRVAEEELHQQNEQLHIANQQVALERQRYQELFDFAPDGYLVTNTEGKILEVNQAAAQLLNISKNFLVGKALINFIPEEERRAFRNQLLQLSQMQRIQEWEIRLQPRKGNIFDASLSVATVLASQDKLQGWRWLVRDITSRKQAEEKLRLIQQENLELQETAAIKTQMMSVLSHELRTPLNSILGFSQLLLHRYYNLFPPELRDMIERITRSGKHLLGLIENMLDFSKLERDRLELNIQEFNLVELVTATTEEVRCLAEQKNLTLVLHANIENPRVVNDSVRLRQILVNLVSNAIKFTDTGGVFVEVQQGNQDQVVLMVKDTGIGIPESELAHIFQEFWQVDKSTTRKYGGIGLGLAIADKLVRLMKGTITVESNLGEGSTFRVLLPRNVSH</sequence>
<dbReference type="Pfam" id="PF00512">
    <property type="entry name" value="HisKA"/>
    <property type="match status" value="1"/>
</dbReference>
<dbReference type="SUPFAM" id="SSF53335">
    <property type="entry name" value="S-adenosyl-L-methionine-dependent methyltransferases"/>
    <property type="match status" value="1"/>
</dbReference>
<feature type="domain" description="PAS" evidence="9">
    <location>
        <begin position="551"/>
        <end position="621"/>
    </location>
</feature>
<dbReference type="Pfam" id="PF02518">
    <property type="entry name" value="HATPase_c"/>
    <property type="match status" value="1"/>
</dbReference>
<evidence type="ECO:0000256" key="6">
    <source>
        <dbReference type="ARBA" id="ARBA00022777"/>
    </source>
</evidence>
<comment type="caution">
    <text evidence="12">The sequence shown here is derived from an EMBL/GenBank/DDBJ whole genome shotgun (WGS) entry which is preliminary data.</text>
</comment>
<dbReference type="SMART" id="SM00387">
    <property type="entry name" value="HATPase_c"/>
    <property type="match status" value="1"/>
</dbReference>
<dbReference type="SMART" id="SM00091">
    <property type="entry name" value="PAS"/>
    <property type="match status" value="2"/>
</dbReference>
<dbReference type="SMART" id="SM00086">
    <property type="entry name" value="PAC"/>
    <property type="match status" value="1"/>
</dbReference>
<keyword evidence="3" id="KW-0489">Methyltransferase</keyword>
<dbReference type="InterPro" id="IPR036097">
    <property type="entry name" value="HisK_dim/P_sf"/>
</dbReference>
<dbReference type="PANTHER" id="PTHR24422:SF10">
    <property type="entry name" value="CHEMOTAXIS PROTEIN METHYLTRANSFERASE 2"/>
    <property type="match status" value="1"/>
</dbReference>
<evidence type="ECO:0000259" key="11">
    <source>
        <dbReference type="PROSITE" id="PS50123"/>
    </source>
</evidence>
<keyword evidence="13" id="KW-1185">Reference proteome</keyword>
<evidence type="ECO:0000259" key="8">
    <source>
        <dbReference type="PROSITE" id="PS50109"/>
    </source>
</evidence>
<dbReference type="InterPro" id="IPR035965">
    <property type="entry name" value="PAS-like_dom_sf"/>
</dbReference>
<dbReference type="InterPro" id="IPR050903">
    <property type="entry name" value="Bact_Chemotaxis_MeTrfase"/>
</dbReference>
<dbReference type="InterPro" id="IPR001610">
    <property type="entry name" value="PAC"/>
</dbReference>
<gene>
    <name evidence="12" type="ORF">DP116_18530</name>
</gene>
<dbReference type="Gene3D" id="1.10.287.620">
    <property type="entry name" value="Helix Hairpins"/>
    <property type="match status" value="1"/>
</dbReference>
<reference evidence="12 13" key="1">
    <citation type="submission" date="2018-06" db="EMBL/GenBank/DDBJ databases">
        <title>Comparative genomics of Brasilonema spp. strains.</title>
        <authorList>
            <person name="Alvarenga D.O."/>
            <person name="Fiore M.F."/>
            <person name="Varani A.M."/>
        </authorList>
    </citation>
    <scope>NUCLEOTIDE SEQUENCE [LARGE SCALE GENOMIC DNA]</scope>
    <source>
        <strain evidence="12 13">SPC951</strain>
    </source>
</reference>
<dbReference type="CDD" id="cd00082">
    <property type="entry name" value="HisKA"/>
    <property type="match status" value="1"/>
</dbReference>
<evidence type="ECO:0000256" key="3">
    <source>
        <dbReference type="ARBA" id="ARBA00022603"/>
    </source>
</evidence>
<dbReference type="Gene3D" id="3.30.450.20">
    <property type="entry name" value="PAS domain"/>
    <property type="match status" value="2"/>
</dbReference>
<evidence type="ECO:0000313" key="13">
    <source>
        <dbReference type="Proteomes" id="UP000718564"/>
    </source>
</evidence>
<evidence type="ECO:0000256" key="1">
    <source>
        <dbReference type="ARBA" id="ARBA00000085"/>
    </source>
</evidence>
<comment type="catalytic activity">
    <reaction evidence="2">
        <text>L-glutamyl-[protein] + S-adenosyl-L-methionine = [protein]-L-glutamate 5-O-methyl ester + S-adenosyl-L-homocysteine</text>
        <dbReference type="Rhea" id="RHEA:24452"/>
        <dbReference type="Rhea" id="RHEA-COMP:10208"/>
        <dbReference type="Rhea" id="RHEA-COMP:10311"/>
        <dbReference type="ChEBI" id="CHEBI:29973"/>
        <dbReference type="ChEBI" id="CHEBI:57856"/>
        <dbReference type="ChEBI" id="CHEBI:59789"/>
        <dbReference type="ChEBI" id="CHEBI:82795"/>
        <dbReference type="EC" id="2.1.1.80"/>
    </reaction>
</comment>
<dbReference type="Pfam" id="PF00989">
    <property type="entry name" value="PAS"/>
    <property type="match status" value="1"/>
</dbReference>
<evidence type="ECO:0000256" key="5">
    <source>
        <dbReference type="ARBA" id="ARBA00022691"/>
    </source>
</evidence>
<evidence type="ECO:0000256" key="4">
    <source>
        <dbReference type="ARBA" id="ARBA00022679"/>
    </source>
</evidence>
<accession>A0ABX1PAF5</accession>
<dbReference type="SUPFAM" id="SSF55874">
    <property type="entry name" value="ATPase domain of HSP90 chaperone/DNA topoisomerase II/histidine kinase"/>
    <property type="match status" value="1"/>
</dbReference>
<dbReference type="Gene3D" id="3.30.565.10">
    <property type="entry name" value="Histidine kinase-like ATPase, C-terminal domain"/>
    <property type="match status" value="1"/>
</dbReference>
<dbReference type="SUPFAM" id="SSF55785">
    <property type="entry name" value="PYP-like sensor domain (PAS domain)"/>
    <property type="match status" value="2"/>
</dbReference>
<dbReference type="Gene3D" id="1.10.155.10">
    <property type="entry name" value="Chemotaxis receptor methyltransferase CheR, N-terminal domain"/>
    <property type="match status" value="1"/>
</dbReference>
<dbReference type="InterPro" id="IPR000780">
    <property type="entry name" value="CheR_MeTrfase"/>
</dbReference>